<dbReference type="InterPro" id="IPR053140">
    <property type="entry name" value="GDSL_Rv0518-like"/>
</dbReference>
<dbReference type="Pfam" id="PF13472">
    <property type="entry name" value="Lipase_GDSL_2"/>
    <property type="match status" value="1"/>
</dbReference>
<feature type="domain" description="SGNH hydrolase-type esterase" evidence="2">
    <location>
        <begin position="255"/>
        <end position="459"/>
    </location>
</feature>
<evidence type="ECO:0000259" key="2">
    <source>
        <dbReference type="Pfam" id="PF13472"/>
    </source>
</evidence>
<dbReference type="Proteomes" id="UP000321807">
    <property type="component" value="Chromosome"/>
</dbReference>
<evidence type="ECO:0000256" key="1">
    <source>
        <dbReference type="SAM" id="MobiDB-lite"/>
    </source>
</evidence>
<dbReference type="PANTHER" id="PTHR43784:SF2">
    <property type="entry name" value="GDSL-LIKE LIPASE_ACYLHYDROLASE, PUTATIVE (AFU_ORTHOLOGUE AFUA_2G00820)-RELATED"/>
    <property type="match status" value="1"/>
</dbReference>
<protein>
    <submittedName>
        <fullName evidence="3">SGNH/GDSL hydrolase family protein</fullName>
    </submittedName>
</protein>
<feature type="region of interest" description="Disordered" evidence="1">
    <location>
        <begin position="1"/>
        <end position="30"/>
    </location>
</feature>
<reference evidence="3 4" key="1">
    <citation type="submission" date="2019-08" db="EMBL/GenBank/DDBJ databases">
        <title>Complete genome sequence of Rhodanobacter glycinis strain T01E-68 isolated from tomato root.</title>
        <authorList>
            <person name="Weon H.-Y."/>
            <person name="Lee S.A."/>
        </authorList>
    </citation>
    <scope>NUCLEOTIDE SEQUENCE [LARGE SCALE GENOMIC DNA]</scope>
    <source>
        <strain evidence="3 4">T01E-68</strain>
    </source>
</reference>
<dbReference type="PANTHER" id="PTHR43784">
    <property type="entry name" value="GDSL-LIKE LIPASE/ACYLHYDROLASE, PUTATIVE (AFU_ORTHOLOGUE AFUA_2G00820)-RELATED"/>
    <property type="match status" value="1"/>
</dbReference>
<name>A0A5B9E090_9GAMM</name>
<dbReference type="CDD" id="cd01830">
    <property type="entry name" value="XynE_like"/>
    <property type="match status" value="1"/>
</dbReference>
<feature type="compositionally biased region" description="Basic residues" evidence="1">
    <location>
        <begin position="17"/>
        <end position="30"/>
    </location>
</feature>
<dbReference type="KEGG" id="rgl:CS053_03360"/>
<gene>
    <name evidence="3" type="ORF">CS053_03360</name>
</gene>
<dbReference type="Gene3D" id="3.40.50.1110">
    <property type="entry name" value="SGNH hydrolase"/>
    <property type="match status" value="1"/>
</dbReference>
<evidence type="ECO:0000313" key="4">
    <source>
        <dbReference type="Proteomes" id="UP000321807"/>
    </source>
</evidence>
<evidence type="ECO:0000313" key="3">
    <source>
        <dbReference type="EMBL" id="QEE23656.1"/>
    </source>
</evidence>
<dbReference type="GO" id="GO:0016788">
    <property type="term" value="F:hydrolase activity, acting on ester bonds"/>
    <property type="evidence" value="ECO:0007669"/>
    <property type="project" value="UniProtKB-ARBA"/>
</dbReference>
<dbReference type="InterPro" id="IPR036514">
    <property type="entry name" value="SGNH_hydro_sf"/>
</dbReference>
<dbReference type="AlphaFoldDB" id="A0A5B9E090"/>
<dbReference type="EMBL" id="CP042807">
    <property type="protein sequence ID" value="QEE23656.1"/>
    <property type="molecule type" value="Genomic_DNA"/>
</dbReference>
<sequence>MCAPQDLGAGGVGGPPRRQRHIFSKRDRGHRSHETGIVMVTMGSIKRYVATIVMVFCSALCIGAADARDPSHWSAVWATALVHSPVPVSGVRPSVQTAPRLHDQTLRQMVVLSAGGSRIRIRLSNAFGTRPLHIDAASVGVQRVGNKNGQLDASSLHALHFDGRSHVVLLPGAARYSDPVDLPVREGDTLGISLYVTGTVAASTWHPDARWNNLISTQGNHTMAAIMPVAVTTGATMWLSAVDVQADTQPPVLVALGDSITNGFRSTVGAAHSYPQMLARRLHGMKPICRVAVVDVGIDGNEMSDRDGGYGPGQGMERRFKRDVLGQSGARFVLLLGGVNDIGEPAIALHAQGKTLDDMTARRIVANVIEAQQEIINQAHAAGLRIFGATILPFEGTQGAYSAAGERARQQVNDWIRHRAPFDGVVDFDKVMRDPSHPLRLRPDIDSGDHIHPNDEGYATMAAAVPPSLLGCKS</sequence>
<dbReference type="InterPro" id="IPR013830">
    <property type="entry name" value="SGNH_hydro"/>
</dbReference>
<accession>A0A5B9E090</accession>
<keyword evidence="3" id="KW-0378">Hydrolase</keyword>
<organism evidence="3 4">
    <name type="scientific">Rhodanobacter glycinis</name>
    <dbReference type="NCBI Taxonomy" id="582702"/>
    <lineage>
        <taxon>Bacteria</taxon>
        <taxon>Pseudomonadati</taxon>
        <taxon>Pseudomonadota</taxon>
        <taxon>Gammaproteobacteria</taxon>
        <taxon>Lysobacterales</taxon>
        <taxon>Rhodanobacteraceae</taxon>
        <taxon>Rhodanobacter</taxon>
    </lineage>
</organism>
<proteinExistence type="predicted"/>
<dbReference type="SUPFAM" id="SSF52266">
    <property type="entry name" value="SGNH hydrolase"/>
    <property type="match status" value="1"/>
</dbReference>